<keyword evidence="5" id="KW-0808">Transferase</keyword>
<accession>A0A445IDN2</accession>
<dbReference type="SUPFAM" id="SSF57850">
    <property type="entry name" value="RING/U-box"/>
    <property type="match status" value="1"/>
</dbReference>
<gene>
    <name evidence="16" type="ORF">D0Y65_032524</name>
</gene>
<dbReference type="GO" id="GO:0016567">
    <property type="term" value="P:protein ubiquitination"/>
    <property type="evidence" value="ECO:0007669"/>
    <property type="project" value="UniProtKB-UniPathway"/>
</dbReference>
<evidence type="ECO:0000256" key="2">
    <source>
        <dbReference type="ARBA" id="ARBA00004167"/>
    </source>
</evidence>
<evidence type="ECO:0000256" key="13">
    <source>
        <dbReference type="ARBA" id="ARBA00024209"/>
    </source>
</evidence>
<keyword evidence="9" id="KW-0833">Ubl conjugation pathway</keyword>
<dbReference type="GO" id="GO:0061630">
    <property type="term" value="F:ubiquitin protein ligase activity"/>
    <property type="evidence" value="ECO:0007669"/>
    <property type="project" value="UniProtKB-EC"/>
</dbReference>
<dbReference type="PROSITE" id="PS50089">
    <property type="entry name" value="ZF_RING_2"/>
    <property type="match status" value="1"/>
</dbReference>
<feature type="domain" description="RING-type" evidence="15">
    <location>
        <begin position="64"/>
        <end position="106"/>
    </location>
</feature>
<comment type="similarity">
    <text evidence="13">Belongs to the RING-type zinc finger family. ATL subfamily.</text>
</comment>
<name>A0A445IDN2_GLYSO</name>
<proteinExistence type="inferred from homology"/>
<dbReference type="InterPro" id="IPR044600">
    <property type="entry name" value="ATL1/ATL16-like"/>
</dbReference>
<evidence type="ECO:0000256" key="5">
    <source>
        <dbReference type="ARBA" id="ARBA00022679"/>
    </source>
</evidence>
<comment type="catalytic activity">
    <reaction evidence="1">
        <text>S-ubiquitinyl-[E2 ubiquitin-conjugating enzyme]-L-cysteine + [acceptor protein]-L-lysine = [E2 ubiquitin-conjugating enzyme]-L-cysteine + N(6)-ubiquitinyl-[acceptor protein]-L-lysine.</text>
        <dbReference type="EC" id="2.3.2.27"/>
    </reaction>
</comment>
<dbReference type="Proteomes" id="UP000289340">
    <property type="component" value="Chromosome 11"/>
</dbReference>
<dbReference type="EMBL" id="QZWG01000011">
    <property type="protein sequence ID" value="RZB84149.1"/>
    <property type="molecule type" value="Genomic_DNA"/>
</dbReference>
<dbReference type="Gene3D" id="3.30.40.10">
    <property type="entry name" value="Zinc/RING finger domain, C3HC4 (zinc finger)"/>
    <property type="match status" value="1"/>
</dbReference>
<keyword evidence="12" id="KW-0472">Membrane</keyword>
<keyword evidence="8 14" id="KW-0863">Zinc-finger</keyword>
<evidence type="ECO:0000313" key="16">
    <source>
        <dbReference type="EMBL" id="RZB84149.1"/>
    </source>
</evidence>
<keyword evidence="10" id="KW-0862">Zinc</keyword>
<dbReference type="PANTHER" id="PTHR46913:SF1">
    <property type="entry name" value="RING-H2 FINGER PROTEIN ATL16"/>
    <property type="match status" value="1"/>
</dbReference>
<reference evidence="16 17" key="1">
    <citation type="submission" date="2018-09" db="EMBL/GenBank/DDBJ databases">
        <title>A high-quality reference genome of wild soybean provides a powerful tool to mine soybean genomes.</title>
        <authorList>
            <person name="Xie M."/>
            <person name="Chung C.Y.L."/>
            <person name="Li M.-W."/>
            <person name="Wong F.-L."/>
            <person name="Chan T.-F."/>
            <person name="Lam H.-M."/>
        </authorList>
    </citation>
    <scope>NUCLEOTIDE SEQUENCE [LARGE SCALE GENOMIC DNA]</scope>
    <source>
        <strain evidence="17">cv. W05</strain>
        <tissue evidence="16">Hypocotyl of etiolated seedlings</tissue>
    </source>
</reference>
<evidence type="ECO:0000256" key="6">
    <source>
        <dbReference type="ARBA" id="ARBA00022692"/>
    </source>
</evidence>
<evidence type="ECO:0000256" key="8">
    <source>
        <dbReference type="ARBA" id="ARBA00022771"/>
    </source>
</evidence>
<protein>
    <recommendedName>
        <fullName evidence="4">RING-type E3 ubiquitin transferase</fullName>
        <ecNumber evidence="4">2.3.2.27</ecNumber>
    </recommendedName>
</protein>
<dbReference type="InterPro" id="IPR001841">
    <property type="entry name" value="Znf_RING"/>
</dbReference>
<keyword evidence="17" id="KW-1185">Reference proteome</keyword>
<evidence type="ECO:0000256" key="12">
    <source>
        <dbReference type="ARBA" id="ARBA00023136"/>
    </source>
</evidence>
<keyword evidence="7" id="KW-0479">Metal-binding</keyword>
<comment type="caution">
    <text evidence="16">The sequence shown here is derived from an EMBL/GenBank/DDBJ whole genome shotgun (WGS) entry which is preliminary data.</text>
</comment>
<evidence type="ECO:0000256" key="4">
    <source>
        <dbReference type="ARBA" id="ARBA00012483"/>
    </source>
</evidence>
<dbReference type="InterPro" id="IPR013083">
    <property type="entry name" value="Znf_RING/FYVE/PHD"/>
</dbReference>
<evidence type="ECO:0000256" key="10">
    <source>
        <dbReference type="ARBA" id="ARBA00022833"/>
    </source>
</evidence>
<dbReference type="GO" id="GO:0016020">
    <property type="term" value="C:membrane"/>
    <property type="evidence" value="ECO:0007669"/>
    <property type="project" value="UniProtKB-SubCell"/>
</dbReference>
<evidence type="ECO:0000256" key="9">
    <source>
        <dbReference type="ARBA" id="ARBA00022786"/>
    </source>
</evidence>
<dbReference type="Pfam" id="PF13639">
    <property type="entry name" value="zf-RING_2"/>
    <property type="match status" value="1"/>
</dbReference>
<dbReference type="AlphaFoldDB" id="A0A445IDN2"/>
<organism evidence="16 17">
    <name type="scientific">Glycine soja</name>
    <name type="common">Wild soybean</name>
    <dbReference type="NCBI Taxonomy" id="3848"/>
    <lineage>
        <taxon>Eukaryota</taxon>
        <taxon>Viridiplantae</taxon>
        <taxon>Streptophyta</taxon>
        <taxon>Embryophyta</taxon>
        <taxon>Tracheophyta</taxon>
        <taxon>Spermatophyta</taxon>
        <taxon>Magnoliopsida</taxon>
        <taxon>eudicotyledons</taxon>
        <taxon>Gunneridae</taxon>
        <taxon>Pentapetalae</taxon>
        <taxon>rosids</taxon>
        <taxon>fabids</taxon>
        <taxon>Fabales</taxon>
        <taxon>Fabaceae</taxon>
        <taxon>Papilionoideae</taxon>
        <taxon>50 kb inversion clade</taxon>
        <taxon>NPAAA clade</taxon>
        <taxon>indigoferoid/millettioid clade</taxon>
        <taxon>Phaseoleae</taxon>
        <taxon>Glycine</taxon>
        <taxon>Glycine subgen. Soja</taxon>
    </lineage>
</organism>
<sequence length="156" mass="17635">MLFLCSNSGRNRVEGQFVEETIPNEYSIQFPSVNLESCVINSLPVSQFKKDEVEGEHMPVNADCAICLGEFEEGEWLKLLPNCTHGFHASCIDTWFRSHSNCPLCRAYVSHADTQECSVSLYTLLETSRSQDFSTETTAYFQSPENLEITHHSCPD</sequence>
<dbReference type="CDD" id="cd16461">
    <property type="entry name" value="RING-H2_EL5-like"/>
    <property type="match status" value="1"/>
</dbReference>
<dbReference type="EC" id="2.3.2.27" evidence="4"/>
<evidence type="ECO:0000256" key="7">
    <source>
        <dbReference type="ARBA" id="ARBA00022723"/>
    </source>
</evidence>
<evidence type="ECO:0000259" key="15">
    <source>
        <dbReference type="PROSITE" id="PS50089"/>
    </source>
</evidence>
<keyword evidence="11" id="KW-1133">Transmembrane helix</keyword>
<evidence type="ECO:0000313" key="17">
    <source>
        <dbReference type="Proteomes" id="UP000289340"/>
    </source>
</evidence>
<evidence type="ECO:0000256" key="3">
    <source>
        <dbReference type="ARBA" id="ARBA00004906"/>
    </source>
</evidence>
<dbReference type="SMART" id="SM00184">
    <property type="entry name" value="RING"/>
    <property type="match status" value="1"/>
</dbReference>
<comment type="pathway">
    <text evidence="3">Protein modification; protein ubiquitination.</text>
</comment>
<evidence type="ECO:0000256" key="11">
    <source>
        <dbReference type="ARBA" id="ARBA00022989"/>
    </source>
</evidence>
<dbReference type="UniPathway" id="UPA00143"/>
<comment type="subcellular location">
    <subcellularLocation>
        <location evidence="2">Membrane</location>
        <topology evidence="2">Single-pass membrane protein</topology>
    </subcellularLocation>
</comment>
<dbReference type="PANTHER" id="PTHR46913">
    <property type="entry name" value="RING-H2 FINGER PROTEIN ATL16"/>
    <property type="match status" value="1"/>
</dbReference>
<dbReference type="GO" id="GO:0008270">
    <property type="term" value="F:zinc ion binding"/>
    <property type="evidence" value="ECO:0007669"/>
    <property type="project" value="UniProtKB-KW"/>
</dbReference>
<evidence type="ECO:0000256" key="1">
    <source>
        <dbReference type="ARBA" id="ARBA00000900"/>
    </source>
</evidence>
<evidence type="ECO:0000256" key="14">
    <source>
        <dbReference type="PROSITE-ProRule" id="PRU00175"/>
    </source>
</evidence>
<keyword evidence="6" id="KW-0812">Transmembrane</keyword>